<proteinExistence type="predicted"/>
<evidence type="ECO:0000313" key="3">
    <source>
        <dbReference type="EMBL" id="WWD20186.1"/>
    </source>
</evidence>
<keyword evidence="4" id="KW-1185">Reference proteome</keyword>
<sequence>MDYLSTTIDIAFLILALLLIPGSSFLHNHGHTNEANGNFQDHPTSPFTPTTPKSPPVPHFSHLSVPGVLPVPSITITPSHSFSHSHSDSHSLTQSSGDMSFHRPKPFLVGGHRRKVVSFSLSSLDEILSPSEHGGNSPISRRRPPTPFVRPPLGGGLQSPLTPYTESGTNSPVGSPLPSPGTVGGGGTQTASPSLSPVEMSHAPEGEDTMGVKKKWLMA</sequence>
<dbReference type="GeneID" id="43590125"/>
<feature type="compositionally biased region" description="Polar residues" evidence="1">
    <location>
        <begin position="159"/>
        <end position="173"/>
    </location>
</feature>
<dbReference type="Proteomes" id="UP000322225">
    <property type="component" value="Chromosome 8"/>
</dbReference>
<protein>
    <submittedName>
        <fullName evidence="3">Uncharacterized protein</fullName>
    </submittedName>
</protein>
<feature type="chain" id="PRO_5043602065" evidence="2">
    <location>
        <begin position="25"/>
        <end position="219"/>
    </location>
</feature>
<dbReference type="EMBL" id="CP144058">
    <property type="protein sequence ID" value="WWD20186.1"/>
    <property type="molecule type" value="Genomic_DNA"/>
</dbReference>
<gene>
    <name evidence="3" type="ORF">CI109_104662</name>
</gene>
<reference evidence="3" key="2">
    <citation type="submission" date="2024-01" db="EMBL/GenBank/DDBJ databases">
        <title>Comparative genomics of Cryptococcus and Kwoniella reveals pathogenesis evolution and contrasting modes of karyotype evolution via chromosome fusion or intercentromeric recombination.</title>
        <authorList>
            <person name="Coelho M.A."/>
            <person name="David-Palma M."/>
            <person name="Shea T."/>
            <person name="Bowers K."/>
            <person name="McGinley-Smith S."/>
            <person name="Mohammad A.W."/>
            <person name="Gnirke A."/>
            <person name="Yurkov A.M."/>
            <person name="Nowrousian M."/>
            <person name="Sun S."/>
            <person name="Cuomo C.A."/>
            <person name="Heitman J."/>
        </authorList>
    </citation>
    <scope>NUCLEOTIDE SEQUENCE</scope>
    <source>
        <strain evidence="3">CBS 12478</strain>
    </source>
</reference>
<accession>A0A5M6BVE3</accession>
<name>A0A5M6BVE3_9TREE</name>
<dbReference type="RefSeq" id="XP_031859756.1">
    <property type="nucleotide sequence ID" value="XM_032005972.1"/>
</dbReference>
<dbReference type="KEGG" id="ksn:43590125"/>
<feature type="compositionally biased region" description="Low complexity" evidence="1">
    <location>
        <begin position="79"/>
        <end position="96"/>
    </location>
</feature>
<feature type="signal peptide" evidence="2">
    <location>
        <begin position="1"/>
        <end position="24"/>
    </location>
</feature>
<evidence type="ECO:0000313" key="4">
    <source>
        <dbReference type="Proteomes" id="UP000322225"/>
    </source>
</evidence>
<feature type="region of interest" description="Disordered" evidence="1">
    <location>
        <begin position="127"/>
        <end position="219"/>
    </location>
</feature>
<organism evidence="3 4">
    <name type="scientific">Kwoniella shandongensis</name>
    <dbReference type="NCBI Taxonomy" id="1734106"/>
    <lineage>
        <taxon>Eukaryota</taxon>
        <taxon>Fungi</taxon>
        <taxon>Dikarya</taxon>
        <taxon>Basidiomycota</taxon>
        <taxon>Agaricomycotina</taxon>
        <taxon>Tremellomycetes</taxon>
        <taxon>Tremellales</taxon>
        <taxon>Cryptococcaceae</taxon>
        <taxon>Kwoniella</taxon>
    </lineage>
</organism>
<feature type="region of interest" description="Disordered" evidence="1">
    <location>
        <begin position="79"/>
        <end position="98"/>
    </location>
</feature>
<dbReference type="AlphaFoldDB" id="A0A5M6BVE3"/>
<feature type="region of interest" description="Disordered" evidence="1">
    <location>
        <begin position="34"/>
        <end position="61"/>
    </location>
</feature>
<evidence type="ECO:0000256" key="2">
    <source>
        <dbReference type="SAM" id="SignalP"/>
    </source>
</evidence>
<keyword evidence="2" id="KW-0732">Signal</keyword>
<dbReference type="OrthoDB" id="2575763at2759"/>
<evidence type="ECO:0000256" key="1">
    <source>
        <dbReference type="SAM" id="MobiDB-lite"/>
    </source>
</evidence>
<reference evidence="3" key="1">
    <citation type="submission" date="2017-08" db="EMBL/GenBank/DDBJ databases">
        <authorList>
            <person name="Cuomo C."/>
            <person name="Billmyre B."/>
            <person name="Heitman J."/>
        </authorList>
    </citation>
    <scope>NUCLEOTIDE SEQUENCE</scope>
    <source>
        <strain evidence="3">CBS 12478</strain>
    </source>
</reference>